<proteinExistence type="predicted"/>
<evidence type="ECO:0000256" key="7">
    <source>
        <dbReference type="ARBA" id="ARBA00022777"/>
    </source>
</evidence>
<feature type="domain" description="HAMP" evidence="13">
    <location>
        <begin position="189"/>
        <end position="242"/>
    </location>
</feature>
<keyword evidence="15" id="KW-1185">Reference proteome</keyword>
<dbReference type="InterPro" id="IPR005467">
    <property type="entry name" value="His_kinase_dom"/>
</dbReference>
<dbReference type="PANTHER" id="PTHR45436:SF8">
    <property type="entry name" value="HISTIDINE KINASE"/>
    <property type="match status" value="1"/>
</dbReference>
<feature type="domain" description="Histidine kinase" evidence="12">
    <location>
        <begin position="250"/>
        <end position="463"/>
    </location>
</feature>
<dbReference type="AlphaFoldDB" id="A0AA35UJ37"/>
<evidence type="ECO:0000313" key="15">
    <source>
        <dbReference type="Proteomes" id="UP001176960"/>
    </source>
</evidence>
<evidence type="ECO:0000259" key="12">
    <source>
        <dbReference type="PROSITE" id="PS50109"/>
    </source>
</evidence>
<evidence type="ECO:0000256" key="1">
    <source>
        <dbReference type="ARBA" id="ARBA00000085"/>
    </source>
</evidence>
<dbReference type="GO" id="GO:0000155">
    <property type="term" value="F:phosphorelay sensor kinase activity"/>
    <property type="evidence" value="ECO:0007669"/>
    <property type="project" value="InterPro"/>
</dbReference>
<dbReference type="PROSITE" id="PS50885">
    <property type="entry name" value="HAMP"/>
    <property type="match status" value="1"/>
</dbReference>
<dbReference type="Proteomes" id="UP001176960">
    <property type="component" value="Unassembled WGS sequence"/>
</dbReference>
<keyword evidence="8 11" id="KW-1133">Transmembrane helix</keyword>
<dbReference type="SMART" id="SM00388">
    <property type="entry name" value="HisKA"/>
    <property type="match status" value="1"/>
</dbReference>
<comment type="caution">
    <text evidence="14">The sequence shown here is derived from an EMBL/GenBank/DDBJ whole genome shotgun (WGS) entry which is preliminary data.</text>
</comment>
<keyword evidence="6 11" id="KW-0812">Transmembrane</keyword>
<dbReference type="EMBL" id="CATKSH010000012">
    <property type="protein sequence ID" value="CAI9121254.1"/>
    <property type="molecule type" value="Genomic_DNA"/>
</dbReference>
<comment type="catalytic activity">
    <reaction evidence="1">
        <text>ATP + protein L-histidine = ADP + protein N-phospho-L-histidine.</text>
        <dbReference type="EC" id="2.7.13.3"/>
    </reaction>
</comment>
<evidence type="ECO:0000313" key="14">
    <source>
        <dbReference type="EMBL" id="CAI9121254.1"/>
    </source>
</evidence>
<evidence type="ECO:0000256" key="8">
    <source>
        <dbReference type="ARBA" id="ARBA00022989"/>
    </source>
</evidence>
<dbReference type="CDD" id="cd06225">
    <property type="entry name" value="HAMP"/>
    <property type="match status" value="1"/>
</dbReference>
<dbReference type="SUPFAM" id="SSF55874">
    <property type="entry name" value="ATPase domain of HSP90 chaperone/DNA topoisomerase II/histidine kinase"/>
    <property type="match status" value="1"/>
</dbReference>
<organism evidence="14 15">
    <name type="scientific">Brytella acorum</name>
    <dbReference type="NCBI Taxonomy" id="2959299"/>
    <lineage>
        <taxon>Bacteria</taxon>
        <taxon>Pseudomonadati</taxon>
        <taxon>Pseudomonadota</taxon>
        <taxon>Alphaproteobacteria</taxon>
        <taxon>Acetobacterales</taxon>
        <taxon>Acetobacteraceae</taxon>
        <taxon>Brytella</taxon>
    </lineage>
</organism>
<dbReference type="PRINTS" id="PR00344">
    <property type="entry name" value="BCTRLSENSOR"/>
</dbReference>
<name>A0AA35UJ37_9PROT</name>
<dbReference type="PROSITE" id="PS50109">
    <property type="entry name" value="HIS_KIN"/>
    <property type="match status" value="1"/>
</dbReference>
<evidence type="ECO:0000256" key="11">
    <source>
        <dbReference type="SAM" id="Phobius"/>
    </source>
</evidence>
<dbReference type="PANTHER" id="PTHR45436">
    <property type="entry name" value="SENSOR HISTIDINE KINASE YKOH"/>
    <property type="match status" value="1"/>
</dbReference>
<dbReference type="SMART" id="SM00387">
    <property type="entry name" value="HATPase_c"/>
    <property type="match status" value="1"/>
</dbReference>
<dbReference type="CDD" id="cd00075">
    <property type="entry name" value="HATPase"/>
    <property type="match status" value="1"/>
</dbReference>
<evidence type="ECO:0000256" key="6">
    <source>
        <dbReference type="ARBA" id="ARBA00022692"/>
    </source>
</evidence>
<keyword evidence="4" id="KW-0597">Phosphoprotein</keyword>
<dbReference type="Pfam" id="PF00512">
    <property type="entry name" value="HisKA"/>
    <property type="match status" value="1"/>
</dbReference>
<dbReference type="EC" id="2.7.13.3" evidence="3"/>
<evidence type="ECO:0000259" key="13">
    <source>
        <dbReference type="PROSITE" id="PS50885"/>
    </source>
</evidence>
<protein>
    <recommendedName>
        <fullName evidence="3">histidine kinase</fullName>
        <ecNumber evidence="3">2.7.13.3</ecNumber>
    </recommendedName>
</protein>
<keyword evidence="5" id="KW-0808">Transferase</keyword>
<sequence length="467" mass="51367">MTISRTLTSQASSRRLPVFRSSSFRIVGLFAACFLVSGLMVMALSGYHSQKLLSQQIMLTVANERDETFSEAHGQNTTLLRPVVSELVKHEPGFYYLLQDAEEHVATGNMFHLRAVAGWRWLSWTHRTVRPDRHPVIGYGTILSDGGYFFVGIDATPLQSLRRDLWLSLAWSSVAFLLIGLGGGFILSRLVLGKIESVSLTAREIMRGDISRRLVLNGTGDEFDHLSGSLNAMLDRNEVLIASVRQVSDDIAHDMRRPLARLGQHLDEATDTPQPDSRNVALERAKDDLHDALEIFSSLLRLAQIEAGDRIPDSQTLPVVELFETINASYLAVAEDHAQTLVVAMPPPDMVIEGSRVLLVQMLSNLIENAINHCSSGTKITLSANQGQGRTVLVVSDTGPGILAADRERVFEKMVRLDASRTVPGTGLGLSMVRAIVRLHGGNIRLGDNNPGLRCDIMIPVPIPYRP</sequence>
<dbReference type="RefSeq" id="WP_289843598.1">
    <property type="nucleotide sequence ID" value="NZ_CATKSH010000012.1"/>
</dbReference>
<dbReference type="Gene3D" id="6.10.340.10">
    <property type="match status" value="1"/>
</dbReference>
<feature type="transmembrane region" description="Helical" evidence="11">
    <location>
        <begin position="26"/>
        <end position="47"/>
    </location>
</feature>
<dbReference type="InterPro" id="IPR004358">
    <property type="entry name" value="Sig_transdc_His_kin-like_C"/>
</dbReference>
<dbReference type="GO" id="GO:0005886">
    <property type="term" value="C:plasma membrane"/>
    <property type="evidence" value="ECO:0007669"/>
    <property type="project" value="TreeGrafter"/>
</dbReference>
<evidence type="ECO:0000256" key="4">
    <source>
        <dbReference type="ARBA" id="ARBA00022553"/>
    </source>
</evidence>
<gene>
    <name evidence="14" type="ORF">LMG32879_002101</name>
</gene>
<dbReference type="InterPro" id="IPR003594">
    <property type="entry name" value="HATPase_dom"/>
</dbReference>
<dbReference type="InterPro" id="IPR050428">
    <property type="entry name" value="TCS_sensor_his_kinase"/>
</dbReference>
<evidence type="ECO:0000256" key="9">
    <source>
        <dbReference type="ARBA" id="ARBA00023012"/>
    </source>
</evidence>
<accession>A0AA35UJ37</accession>
<dbReference type="InterPro" id="IPR003660">
    <property type="entry name" value="HAMP_dom"/>
</dbReference>
<comment type="subcellular location">
    <subcellularLocation>
        <location evidence="2">Membrane</location>
    </subcellularLocation>
</comment>
<reference evidence="14" key="1">
    <citation type="submission" date="2023-03" db="EMBL/GenBank/DDBJ databases">
        <authorList>
            <person name="Cleenwerck I."/>
        </authorList>
    </citation>
    <scope>NUCLEOTIDE SEQUENCE</scope>
    <source>
        <strain evidence="14">LMG 32879</strain>
    </source>
</reference>
<dbReference type="InterPro" id="IPR003661">
    <property type="entry name" value="HisK_dim/P_dom"/>
</dbReference>
<evidence type="ECO:0000256" key="10">
    <source>
        <dbReference type="ARBA" id="ARBA00023136"/>
    </source>
</evidence>
<evidence type="ECO:0000256" key="2">
    <source>
        <dbReference type="ARBA" id="ARBA00004370"/>
    </source>
</evidence>
<dbReference type="SUPFAM" id="SSF47384">
    <property type="entry name" value="Homodimeric domain of signal transducing histidine kinase"/>
    <property type="match status" value="1"/>
</dbReference>
<evidence type="ECO:0000256" key="5">
    <source>
        <dbReference type="ARBA" id="ARBA00022679"/>
    </source>
</evidence>
<feature type="transmembrane region" description="Helical" evidence="11">
    <location>
        <begin position="165"/>
        <end position="187"/>
    </location>
</feature>
<feature type="transmembrane region" description="Helical" evidence="11">
    <location>
        <begin position="136"/>
        <end position="153"/>
    </location>
</feature>
<dbReference type="InterPro" id="IPR036097">
    <property type="entry name" value="HisK_dim/P_sf"/>
</dbReference>
<dbReference type="Gene3D" id="3.30.565.10">
    <property type="entry name" value="Histidine kinase-like ATPase, C-terminal domain"/>
    <property type="match status" value="1"/>
</dbReference>
<evidence type="ECO:0000256" key="3">
    <source>
        <dbReference type="ARBA" id="ARBA00012438"/>
    </source>
</evidence>
<dbReference type="Pfam" id="PF02518">
    <property type="entry name" value="HATPase_c"/>
    <property type="match status" value="1"/>
</dbReference>
<dbReference type="Pfam" id="PF00672">
    <property type="entry name" value="HAMP"/>
    <property type="match status" value="1"/>
</dbReference>
<keyword evidence="9" id="KW-0902">Two-component regulatory system</keyword>
<keyword evidence="10 11" id="KW-0472">Membrane</keyword>
<keyword evidence="7 14" id="KW-0418">Kinase</keyword>
<dbReference type="InterPro" id="IPR036890">
    <property type="entry name" value="HATPase_C_sf"/>
</dbReference>